<dbReference type="Gene3D" id="3.10.580.10">
    <property type="entry name" value="CBS-domain"/>
    <property type="match status" value="1"/>
</dbReference>
<dbReference type="InterPro" id="IPR046342">
    <property type="entry name" value="CBS_dom_sf"/>
</dbReference>
<evidence type="ECO:0000313" key="3">
    <source>
        <dbReference type="EMBL" id="PJE79945.1"/>
    </source>
</evidence>
<name>A0A2H9T9K6_9ZZZZ</name>
<comment type="caution">
    <text evidence="3">The sequence shown here is derived from an EMBL/GenBank/DDBJ whole genome shotgun (WGS) entry which is preliminary data.</text>
</comment>
<gene>
    <name evidence="3" type="primary">hrp1</name>
    <name evidence="3" type="ORF">CI610_01071</name>
</gene>
<dbReference type="InterPro" id="IPR000644">
    <property type="entry name" value="CBS_dom"/>
</dbReference>
<dbReference type="AlphaFoldDB" id="A0A2H9T9K6"/>
<dbReference type="EMBL" id="NSIT01000040">
    <property type="protein sequence ID" value="PJE79945.1"/>
    <property type="molecule type" value="Genomic_DNA"/>
</dbReference>
<organism evidence="3">
    <name type="scientific">invertebrate metagenome</name>
    <dbReference type="NCBI Taxonomy" id="1711999"/>
    <lineage>
        <taxon>unclassified sequences</taxon>
        <taxon>metagenomes</taxon>
        <taxon>organismal metagenomes</taxon>
    </lineage>
</organism>
<dbReference type="InterPro" id="IPR051462">
    <property type="entry name" value="CBS_domain-containing"/>
</dbReference>
<dbReference type="PROSITE" id="PS51371">
    <property type="entry name" value="CBS"/>
    <property type="match status" value="2"/>
</dbReference>
<evidence type="ECO:0000259" key="2">
    <source>
        <dbReference type="PROSITE" id="PS51371"/>
    </source>
</evidence>
<keyword evidence="1" id="KW-0677">Repeat</keyword>
<dbReference type="CDD" id="cd04629">
    <property type="entry name" value="CBS_pair_bac"/>
    <property type="match status" value="1"/>
</dbReference>
<dbReference type="InterPro" id="IPR044729">
    <property type="entry name" value="CBS_bac"/>
</dbReference>
<evidence type="ECO:0000256" key="1">
    <source>
        <dbReference type="ARBA" id="ARBA00022737"/>
    </source>
</evidence>
<dbReference type="PANTHER" id="PTHR48108:SF26">
    <property type="entry name" value="CBS DOMAIN-CONTAINING PROTEIN DDB_G0289609"/>
    <property type="match status" value="1"/>
</dbReference>
<accession>A0A2H9T9K6</accession>
<sequence>MKLLVKDCVNTQIEPLNTHMMLTEAVEKLLDSGLTGLPVIDDQSQLKGFLSEQDCLQQLLKDSYHCDDLTLVSDLMHKEPLAVDINDSIIELAQTMTGNKPKVYPVLEDGVLIGIVTRRDIMTALNSELQNCQKVV</sequence>
<feature type="domain" description="CBS" evidence="2">
    <location>
        <begin position="76"/>
        <end position="131"/>
    </location>
</feature>
<proteinExistence type="predicted"/>
<dbReference type="SMART" id="SM00116">
    <property type="entry name" value="CBS"/>
    <property type="match status" value="2"/>
</dbReference>
<reference evidence="3" key="1">
    <citation type="journal article" date="2017" name="Appl. Environ. Microbiol.">
        <title>Molecular characterization of an Endozoicomonas-like organism causing infection in king scallop Pecten maximus L.</title>
        <authorList>
            <person name="Cano I."/>
            <person name="van Aerle R."/>
            <person name="Ross S."/>
            <person name="Verner-Jeffreys D.W."/>
            <person name="Paley R.K."/>
            <person name="Rimmer G."/>
            <person name="Ryder D."/>
            <person name="Hooper P."/>
            <person name="Stone D."/>
            <person name="Feist S.W."/>
        </authorList>
    </citation>
    <scope>NUCLEOTIDE SEQUENCE</scope>
</reference>
<dbReference type="PANTHER" id="PTHR48108">
    <property type="entry name" value="CBS DOMAIN-CONTAINING PROTEIN CBSX2, CHLOROPLASTIC"/>
    <property type="match status" value="1"/>
</dbReference>
<dbReference type="SUPFAM" id="SSF54631">
    <property type="entry name" value="CBS-domain pair"/>
    <property type="match status" value="1"/>
</dbReference>
<protein>
    <submittedName>
        <fullName evidence="3">Hypoxic response protein 1</fullName>
    </submittedName>
</protein>
<feature type="domain" description="CBS" evidence="2">
    <location>
        <begin position="9"/>
        <end position="69"/>
    </location>
</feature>
<dbReference type="Pfam" id="PF00571">
    <property type="entry name" value="CBS"/>
    <property type="match status" value="2"/>
</dbReference>